<proteinExistence type="predicted"/>
<sequence length="309" mass="34794">MRFLSTSPALFALALSLSTAVYAVPYSSQDDYQPITRDLILHRSRARISTRENLPPWLGPEYSDPQMLTPQDKRVFSSELKDLKLGSRLKIPKEMAKENRGIWTVKDLKGYNGPADGLLAKIMADDLEGLRPDEALNANYGEVKVLKLIGDLVSVGFIEDPDRGVGSKLKGKVKSIVKSNAQKDGKSMARVVVMKKKKGMELFNLDVHFKATEQEQRQLEAEVKALTCKEVARIAVQNLVYHGDLHLGNILVTMSGKKVVSIELIDWGMARSVRKDHMPTLDDAYNYCFAQTEFRYASPQREVTPERRR</sequence>
<keyword evidence="1" id="KW-0732">Signal</keyword>
<keyword evidence="4" id="KW-1185">Reference proteome</keyword>
<evidence type="ECO:0000259" key="2">
    <source>
        <dbReference type="Pfam" id="PF03109"/>
    </source>
</evidence>
<feature type="signal peptide" evidence="1">
    <location>
        <begin position="1"/>
        <end position="23"/>
    </location>
</feature>
<name>A0A0D0ARI4_9AGAR</name>
<reference evidence="3 4" key="1">
    <citation type="submission" date="2014-04" db="EMBL/GenBank/DDBJ databases">
        <title>Evolutionary Origins and Diversification of the Mycorrhizal Mutualists.</title>
        <authorList>
            <consortium name="DOE Joint Genome Institute"/>
            <consortium name="Mycorrhizal Genomics Consortium"/>
            <person name="Kohler A."/>
            <person name="Kuo A."/>
            <person name="Nagy L.G."/>
            <person name="Floudas D."/>
            <person name="Copeland A."/>
            <person name="Barry K.W."/>
            <person name="Cichocki N."/>
            <person name="Veneault-Fourrey C."/>
            <person name="LaButti K."/>
            <person name="Lindquist E.A."/>
            <person name="Lipzen A."/>
            <person name="Lundell T."/>
            <person name="Morin E."/>
            <person name="Murat C."/>
            <person name="Riley R."/>
            <person name="Ohm R."/>
            <person name="Sun H."/>
            <person name="Tunlid A."/>
            <person name="Henrissat B."/>
            <person name="Grigoriev I.V."/>
            <person name="Hibbett D.S."/>
            <person name="Martin F."/>
        </authorList>
    </citation>
    <scope>NUCLEOTIDE SEQUENCE [LARGE SCALE GENOMIC DNA]</scope>
    <source>
        <strain evidence="3 4">FD-317 M1</strain>
    </source>
</reference>
<gene>
    <name evidence="3" type="ORF">GYMLUDRAFT_77627</name>
</gene>
<evidence type="ECO:0000313" key="3">
    <source>
        <dbReference type="EMBL" id="KIK52960.1"/>
    </source>
</evidence>
<dbReference type="EMBL" id="KN834835">
    <property type="protein sequence ID" value="KIK52960.1"/>
    <property type="molecule type" value="Genomic_DNA"/>
</dbReference>
<organism evidence="3 4">
    <name type="scientific">Collybiopsis luxurians FD-317 M1</name>
    <dbReference type="NCBI Taxonomy" id="944289"/>
    <lineage>
        <taxon>Eukaryota</taxon>
        <taxon>Fungi</taxon>
        <taxon>Dikarya</taxon>
        <taxon>Basidiomycota</taxon>
        <taxon>Agaricomycotina</taxon>
        <taxon>Agaricomycetes</taxon>
        <taxon>Agaricomycetidae</taxon>
        <taxon>Agaricales</taxon>
        <taxon>Marasmiineae</taxon>
        <taxon>Omphalotaceae</taxon>
        <taxon>Collybiopsis</taxon>
        <taxon>Collybiopsis luxurians</taxon>
    </lineage>
</organism>
<feature type="chain" id="PRO_5002207326" description="ABC1 atypical kinase-like domain-containing protein" evidence="1">
    <location>
        <begin position="24"/>
        <end position="309"/>
    </location>
</feature>
<protein>
    <recommendedName>
        <fullName evidence="2">ABC1 atypical kinase-like domain-containing protein</fullName>
    </recommendedName>
</protein>
<dbReference type="HOGENOM" id="CLU_072112_0_0_1"/>
<accession>A0A0D0ARI4</accession>
<evidence type="ECO:0000256" key="1">
    <source>
        <dbReference type="SAM" id="SignalP"/>
    </source>
</evidence>
<feature type="domain" description="ABC1 atypical kinase-like" evidence="2">
    <location>
        <begin position="188"/>
        <end position="279"/>
    </location>
</feature>
<dbReference type="Pfam" id="PF03109">
    <property type="entry name" value="ABC1"/>
    <property type="match status" value="1"/>
</dbReference>
<dbReference type="Gene3D" id="1.10.510.10">
    <property type="entry name" value="Transferase(Phosphotransferase) domain 1"/>
    <property type="match status" value="1"/>
</dbReference>
<dbReference type="InterPro" id="IPR004147">
    <property type="entry name" value="ABC1_dom"/>
</dbReference>
<dbReference type="SUPFAM" id="SSF56112">
    <property type="entry name" value="Protein kinase-like (PK-like)"/>
    <property type="match status" value="1"/>
</dbReference>
<dbReference type="Proteomes" id="UP000053593">
    <property type="component" value="Unassembled WGS sequence"/>
</dbReference>
<evidence type="ECO:0000313" key="4">
    <source>
        <dbReference type="Proteomes" id="UP000053593"/>
    </source>
</evidence>
<dbReference type="InterPro" id="IPR011009">
    <property type="entry name" value="Kinase-like_dom_sf"/>
</dbReference>
<dbReference type="AlphaFoldDB" id="A0A0D0ARI4"/>